<gene>
    <name evidence="1" type="ORF">GFB56_34170</name>
</gene>
<evidence type="ECO:0000313" key="1">
    <source>
        <dbReference type="EMBL" id="MBM3095753.1"/>
    </source>
</evidence>
<name>A0AAW4FWP3_9HYPH</name>
<organism evidence="1 2">
    <name type="scientific">Ensifer canadensis</name>
    <dbReference type="NCBI Taxonomy" id="555315"/>
    <lineage>
        <taxon>Bacteria</taxon>
        <taxon>Pseudomonadati</taxon>
        <taxon>Pseudomonadota</taxon>
        <taxon>Alphaproteobacteria</taxon>
        <taxon>Hyphomicrobiales</taxon>
        <taxon>Rhizobiaceae</taxon>
        <taxon>Sinorhizobium/Ensifer group</taxon>
        <taxon>Ensifer</taxon>
    </lineage>
</organism>
<dbReference type="AlphaFoldDB" id="A0AAW4FWP3"/>
<dbReference type="SUPFAM" id="SSF50199">
    <property type="entry name" value="Staphylococcal nuclease"/>
    <property type="match status" value="1"/>
</dbReference>
<keyword evidence="2" id="KW-1185">Reference proteome</keyword>
<evidence type="ECO:0000313" key="2">
    <source>
        <dbReference type="Proteomes" id="UP000744980"/>
    </source>
</evidence>
<protein>
    <recommendedName>
        <fullName evidence="3">TNase-like domain-containing protein</fullName>
    </recommendedName>
</protein>
<accession>A0AAW4FWP3</accession>
<evidence type="ECO:0008006" key="3">
    <source>
        <dbReference type="Google" id="ProtNLM"/>
    </source>
</evidence>
<reference evidence="1 2" key="1">
    <citation type="submission" date="2020-01" db="EMBL/GenBank/DDBJ databases">
        <title>Draft genome assembly of Ensifer adhaerens T173.</title>
        <authorList>
            <person name="Craig J.E."/>
            <person name="Stinchcombe J.R."/>
        </authorList>
    </citation>
    <scope>NUCLEOTIDE SEQUENCE [LARGE SCALE GENOMIC DNA]</scope>
    <source>
        <strain evidence="1 2">T173</strain>
    </source>
</reference>
<dbReference type="InterPro" id="IPR035437">
    <property type="entry name" value="SNase_OB-fold_sf"/>
</dbReference>
<proteinExistence type="predicted"/>
<comment type="caution">
    <text evidence="1">The sequence shown here is derived from an EMBL/GenBank/DDBJ whole genome shotgun (WGS) entry which is preliminary data.</text>
</comment>
<dbReference type="EMBL" id="WXFA01000054">
    <property type="protein sequence ID" value="MBM3095753.1"/>
    <property type="molecule type" value="Genomic_DNA"/>
</dbReference>
<dbReference type="RefSeq" id="WP_203529951.1">
    <property type="nucleotide sequence ID" value="NZ_CP083372.1"/>
</dbReference>
<dbReference type="Proteomes" id="UP000744980">
    <property type="component" value="Unassembled WGS sequence"/>
</dbReference>
<sequence>MCASKIDDATVDVGTALISAGAAFTATLPSGAPVSAPYAVAELAAKDSRRGLWEGSFEHPADVLSGGQ</sequence>